<evidence type="ECO:0000313" key="4">
    <source>
        <dbReference type="Proteomes" id="UP000887116"/>
    </source>
</evidence>
<gene>
    <name evidence="3" type="ORF">TNCT_520831</name>
</gene>
<protein>
    <submittedName>
        <fullName evidence="3">Uncharacterized protein</fullName>
    </submittedName>
</protein>
<accession>A0A8X6HR50</accession>
<feature type="region of interest" description="Disordered" evidence="1">
    <location>
        <begin position="168"/>
        <end position="200"/>
    </location>
</feature>
<keyword evidence="2" id="KW-0732">Signal</keyword>
<comment type="caution">
    <text evidence="3">The sequence shown here is derived from an EMBL/GenBank/DDBJ whole genome shotgun (WGS) entry which is preliminary data.</text>
</comment>
<name>A0A8X6HR50_TRICU</name>
<feature type="chain" id="PRO_5036481964" evidence="2">
    <location>
        <begin position="19"/>
        <end position="200"/>
    </location>
</feature>
<proteinExistence type="predicted"/>
<evidence type="ECO:0000313" key="3">
    <source>
        <dbReference type="EMBL" id="GFQ79592.1"/>
    </source>
</evidence>
<dbReference type="Proteomes" id="UP000887116">
    <property type="component" value="Unassembled WGS sequence"/>
</dbReference>
<feature type="signal peptide" evidence="2">
    <location>
        <begin position="1"/>
        <end position="18"/>
    </location>
</feature>
<dbReference type="EMBL" id="BMAO01032084">
    <property type="protein sequence ID" value="GFQ79592.1"/>
    <property type="molecule type" value="Genomic_DNA"/>
</dbReference>
<sequence length="200" mass="23310">MFKIFFLIISTIFHIIFCQIRTFEQETEREISLLKNPDLSQNEDSKLQRKTSKIIQTYHHIVKKILPPDDFGESLNSGLQNSPVESSLHKNMNFMREEEGSKISFQNLHPRNRFRRSAKKHSSPYFLFKYNNGHAPEGVLNFDQRGNPHVVYYNSQNTTRIAPNEIAPNETASNGIPPNGIPPNEIPPNEYHQMKYHQME</sequence>
<evidence type="ECO:0000256" key="1">
    <source>
        <dbReference type="SAM" id="MobiDB-lite"/>
    </source>
</evidence>
<reference evidence="3" key="1">
    <citation type="submission" date="2020-07" db="EMBL/GenBank/DDBJ databases">
        <title>Multicomponent nature underlies the extraordinary mechanical properties of spider dragline silk.</title>
        <authorList>
            <person name="Kono N."/>
            <person name="Nakamura H."/>
            <person name="Mori M."/>
            <person name="Yoshida Y."/>
            <person name="Ohtoshi R."/>
            <person name="Malay A.D."/>
            <person name="Moran D.A.P."/>
            <person name="Tomita M."/>
            <person name="Numata K."/>
            <person name="Arakawa K."/>
        </authorList>
    </citation>
    <scope>NUCLEOTIDE SEQUENCE</scope>
</reference>
<evidence type="ECO:0000256" key="2">
    <source>
        <dbReference type="SAM" id="SignalP"/>
    </source>
</evidence>
<dbReference type="OrthoDB" id="125903at2759"/>
<organism evidence="3 4">
    <name type="scientific">Trichonephila clavata</name>
    <name type="common">Joro spider</name>
    <name type="synonym">Nephila clavata</name>
    <dbReference type="NCBI Taxonomy" id="2740835"/>
    <lineage>
        <taxon>Eukaryota</taxon>
        <taxon>Metazoa</taxon>
        <taxon>Ecdysozoa</taxon>
        <taxon>Arthropoda</taxon>
        <taxon>Chelicerata</taxon>
        <taxon>Arachnida</taxon>
        <taxon>Araneae</taxon>
        <taxon>Araneomorphae</taxon>
        <taxon>Entelegynae</taxon>
        <taxon>Araneoidea</taxon>
        <taxon>Nephilidae</taxon>
        <taxon>Trichonephila</taxon>
    </lineage>
</organism>
<dbReference type="AlphaFoldDB" id="A0A8X6HR50"/>
<keyword evidence="4" id="KW-1185">Reference proteome</keyword>